<sequence length="69" mass="7542">MPRTVSSLQGDTVDRLCQRHYGRTDLVVQVLTHNPGLCALGPRLPSATPVVLPDVASPSPTPRVIELWR</sequence>
<gene>
    <name evidence="1" type="ORF">ABV408_02865</name>
</gene>
<accession>A0AB74UET7</accession>
<organism evidence="1">
    <name type="scientific">Salinicola endophyticus</name>
    <dbReference type="NCBI Taxonomy" id="1949083"/>
    <lineage>
        <taxon>Bacteria</taxon>
        <taxon>Pseudomonadati</taxon>
        <taxon>Pseudomonadota</taxon>
        <taxon>Gammaproteobacteria</taxon>
        <taxon>Oceanospirillales</taxon>
        <taxon>Halomonadaceae</taxon>
        <taxon>Salinicola</taxon>
    </lineage>
</organism>
<dbReference type="Pfam" id="PF05489">
    <property type="entry name" value="Phage_tail_X"/>
    <property type="match status" value="1"/>
</dbReference>
<dbReference type="EMBL" id="CP159578">
    <property type="protein sequence ID" value="XCJ80129.1"/>
    <property type="molecule type" value="Genomic_DNA"/>
</dbReference>
<evidence type="ECO:0000313" key="1">
    <source>
        <dbReference type="EMBL" id="XCJ80129.1"/>
    </source>
</evidence>
<protein>
    <submittedName>
        <fullName evidence="1">Tail protein X</fullName>
    </submittedName>
</protein>
<proteinExistence type="predicted"/>
<dbReference type="AlphaFoldDB" id="A0AB74UET7"/>
<name>A0AB74UET7_9GAMM</name>
<dbReference type="RefSeq" id="WP_035474354.1">
    <property type="nucleotide sequence ID" value="NZ_CP159578.1"/>
</dbReference>
<dbReference type="InterPro" id="IPR008861">
    <property type="entry name" value="GpX-like"/>
</dbReference>
<reference evidence="1" key="1">
    <citation type="submission" date="2024-06" db="EMBL/GenBank/DDBJ databases">
        <title>Complete genome of Salinicola endophyticus HNIBRBA4755.</title>
        <authorList>
            <person name="Shin S.Y."/>
            <person name="Kang H."/>
            <person name="Song J."/>
        </authorList>
    </citation>
    <scope>NUCLEOTIDE SEQUENCE</scope>
    <source>
        <strain evidence="1">HNIBRBA4755</strain>
    </source>
</reference>